<comment type="caution">
    <text evidence="4">The sequence shown here is derived from an EMBL/GenBank/DDBJ whole genome shotgun (WGS) entry which is preliminary data.</text>
</comment>
<protein>
    <submittedName>
        <fullName evidence="4">LysM domain-containing protein</fullName>
    </submittedName>
</protein>
<keyword evidence="2" id="KW-1133">Transmembrane helix</keyword>
<organism evidence="4 5">
    <name type="scientific">Ilumatobacter fluminis</name>
    <dbReference type="NCBI Taxonomy" id="467091"/>
    <lineage>
        <taxon>Bacteria</taxon>
        <taxon>Bacillati</taxon>
        <taxon>Actinomycetota</taxon>
        <taxon>Acidimicrobiia</taxon>
        <taxon>Acidimicrobiales</taxon>
        <taxon>Ilumatobacteraceae</taxon>
        <taxon>Ilumatobacter</taxon>
    </lineage>
</organism>
<dbReference type="Gene3D" id="3.10.350.10">
    <property type="entry name" value="LysM domain"/>
    <property type="match status" value="1"/>
</dbReference>
<feature type="region of interest" description="Disordered" evidence="1">
    <location>
        <begin position="76"/>
        <end position="125"/>
    </location>
</feature>
<keyword evidence="5" id="KW-1185">Reference proteome</keyword>
<feature type="transmembrane region" description="Helical" evidence="2">
    <location>
        <begin position="200"/>
        <end position="221"/>
    </location>
</feature>
<feature type="compositionally biased region" description="Basic and acidic residues" evidence="1">
    <location>
        <begin position="46"/>
        <end position="58"/>
    </location>
</feature>
<evidence type="ECO:0000313" key="4">
    <source>
        <dbReference type="EMBL" id="TDT15004.1"/>
    </source>
</evidence>
<dbReference type="InterPro" id="IPR018392">
    <property type="entry name" value="LysM"/>
</dbReference>
<proteinExistence type="predicted"/>
<gene>
    <name evidence="4" type="ORF">BDK89_0563</name>
</gene>
<feature type="compositionally biased region" description="Low complexity" evidence="1">
    <location>
        <begin position="400"/>
        <end position="436"/>
    </location>
</feature>
<dbReference type="EMBL" id="SOAU01000001">
    <property type="protein sequence ID" value="TDT15004.1"/>
    <property type="molecule type" value="Genomic_DNA"/>
</dbReference>
<keyword evidence="2" id="KW-0812">Transmembrane</keyword>
<name>A0A4R7HWS8_9ACTN</name>
<reference evidence="4 5" key="1">
    <citation type="submission" date="2019-03" db="EMBL/GenBank/DDBJ databases">
        <title>Sequencing the genomes of 1000 actinobacteria strains.</title>
        <authorList>
            <person name="Klenk H.-P."/>
        </authorList>
    </citation>
    <scope>NUCLEOTIDE SEQUENCE [LARGE SCALE GENOMIC DNA]</scope>
    <source>
        <strain evidence="4 5">DSM 18936</strain>
    </source>
</reference>
<evidence type="ECO:0000259" key="3">
    <source>
        <dbReference type="PROSITE" id="PS51782"/>
    </source>
</evidence>
<dbReference type="OrthoDB" id="140937at2"/>
<dbReference type="InterPro" id="IPR036779">
    <property type="entry name" value="LysM_dom_sf"/>
</dbReference>
<dbReference type="Proteomes" id="UP000294558">
    <property type="component" value="Unassembled WGS sequence"/>
</dbReference>
<feature type="compositionally biased region" description="Basic and acidic residues" evidence="1">
    <location>
        <begin position="1"/>
        <end position="24"/>
    </location>
</feature>
<dbReference type="PROSITE" id="PS51782">
    <property type="entry name" value="LYSM"/>
    <property type="match status" value="1"/>
</dbReference>
<feature type="compositionally biased region" description="Low complexity" evidence="1">
    <location>
        <begin position="250"/>
        <end position="287"/>
    </location>
</feature>
<sequence length="532" mass="56167">MRDSTSLFDHQEDSADDLTREFWGDKSAWVSDERRRSSGRTMQIRPADDGRDEYRLDHTPTSMRAVREGIAAFKPKRRMRDDSTGPVQRTRQHGVVTGATPAPVDDPAPRSPRRPSAETMAHSDASIADLGAGRYDYDDHAYDLSDLDEPIPARRSAAAPVAHASARDAADRRIERDDDLVALTPVSFGDRFGLATVDPAVIRVGIVLLVLVLALPIALAMRGDDASGSELPGDTVPAAPQSVSATGAQPDAAENATPTPTAEATPAAAPADTAASSESTGESTDAAGVTESAEPTTGDAASPAAPQQVAAARTAQADEPVEAAVATDEPAVVDEPAERITPDCSLNYTAGAGDSWYRIADEAGTTPADLLAQNMASLDTVILPGDEICLPAGSTVPTAPTTTVAPTTTEAPTTTAAPTTTQAPTTTAAPTTTVAPSETYSPAEVQALIRETWPEDQHEKALQVAWRESNYIETADNGWCCVGVFQIYWTVHQSWLDDYGIYTRDDLKNARKNIAAAYALYQSSGGWGPWGG</sequence>
<feature type="region of interest" description="Disordered" evidence="1">
    <location>
        <begin position="400"/>
        <end position="439"/>
    </location>
</feature>
<evidence type="ECO:0000256" key="2">
    <source>
        <dbReference type="SAM" id="Phobius"/>
    </source>
</evidence>
<feature type="domain" description="LysM" evidence="3">
    <location>
        <begin position="346"/>
        <end position="390"/>
    </location>
</feature>
<evidence type="ECO:0000313" key="5">
    <source>
        <dbReference type="Proteomes" id="UP000294558"/>
    </source>
</evidence>
<dbReference type="CDD" id="cd00118">
    <property type="entry name" value="LysM"/>
    <property type="match status" value="1"/>
</dbReference>
<dbReference type="Pfam" id="PF01476">
    <property type="entry name" value="LysM"/>
    <property type="match status" value="1"/>
</dbReference>
<dbReference type="SMART" id="SM00257">
    <property type="entry name" value="LysM"/>
    <property type="match status" value="1"/>
</dbReference>
<accession>A0A4R7HWS8</accession>
<feature type="region of interest" description="Disordered" evidence="1">
    <location>
        <begin position="1"/>
        <end position="60"/>
    </location>
</feature>
<dbReference type="AlphaFoldDB" id="A0A4R7HWS8"/>
<evidence type="ECO:0000256" key="1">
    <source>
        <dbReference type="SAM" id="MobiDB-lite"/>
    </source>
</evidence>
<dbReference type="SUPFAM" id="SSF54106">
    <property type="entry name" value="LysM domain"/>
    <property type="match status" value="1"/>
</dbReference>
<feature type="region of interest" description="Disordered" evidence="1">
    <location>
        <begin position="224"/>
        <end position="333"/>
    </location>
</feature>
<keyword evidence="2" id="KW-0472">Membrane</keyword>
<dbReference type="RefSeq" id="WP_133867499.1">
    <property type="nucleotide sequence ID" value="NZ_SOAU01000001.1"/>
</dbReference>
<feature type="compositionally biased region" description="Low complexity" evidence="1">
    <location>
        <begin position="300"/>
        <end position="317"/>
    </location>
</feature>